<protein>
    <submittedName>
        <fullName evidence="3">AAEL003719-PA</fullName>
    </submittedName>
</protein>
<feature type="compositionally biased region" description="Basic and acidic residues" evidence="2">
    <location>
        <begin position="16"/>
        <end position="25"/>
    </location>
</feature>
<reference evidence="3" key="2">
    <citation type="journal article" date="2007" name="Science">
        <title>Genome sequence of Aedes aegypti, a major arbovirus vector.</title>
        <authorList>
            <person name="Nene V."/>
            <person name="Wortman J.R."/>
            <person name="Lawson D."/>
            <person name="Haas B."/>
            <person name="Kodira C."/>
            <person name="Tu Z.J."/>
            <person name="Loftus B."/>
            <person name="Xi Z."/>
            <person name="Megy K."/>
            <person name="Grabherr M."/>
            <person name="Ren Q."/>
            <person name="Zdobnov E.M."/>
            <person name="Lobo N.F."/>
            <person name="Campbell K.S."/>
            <person name="Brown S.E."/>
            <person name="Bonaldo M.F."/>
            <person name="Zhu J."/>
            <person name="Sinkins S.P."/>
            <person name="Hogenkamp D.G."/>
            <person name="Amedeo P."/>
            <person name="Arensburger P."/>
            <person name="Atkinson P.W."/>
            <person name="Bidwell S."/>
            <person name="Biedler J."/>
            <person name="Birney E."/>
            <person name="Bruggner R.V."/>
            <person name="Costas J."/>
            <person name="Coy M.R."/>
            <person name="Crabtree J."/>
            <person name="Crawford M."/>
            <person name="Debruyn B."/>
            <person name="Decaprio D."/>
            <person name="Eiglmeier K."/>
            <person name="Eisenstadt E."/>
            <person name="El-Dorry H."/>
            <person name="Gelbart W.M."/>
            <person name="Gomes S.L."/>
            <person name="Hammond M."/>
            <person name="Hannick L.I."/>
            <person name="Hogan J.R."/>
            <person name="Holmes M.H."/>
            <person name="Jaffe D."/>
            <person name="Johnston J.S."/>
            <person name="Kennedy R.C."/>
            <person name="Koo H."/>
            <person name="Kravitz S."/>
            <person name="Kriventseva E.V."/>
            <person name="Kulp D."/>
            <person name="Labutti K."/>
            <person name="Lee E."/>
            <person name="Li S."/>
            <person name="Lovin D.D."/>
            <person name="Mao C."/>
            <person name="Mauceli E."/>
            <person name="Menck C.F."/>
            <person name="Miller J.R."/>
            <person name="Montgomery P."/>
            <person name="Mori A."/>
            <person name="Nascimento A.L."/>
            <person name="Naveira H.F."/>
            <person name="Nusbaum C."/>
            <person name="O'leary S."/>
            <person name="Orvis J."/>
            <person name="Pertea M."/>
            <person name="Quesneville H."/>
            <person name="Reidenbach K.R."/>
            <person name="Rogers Y.H."/>
            <person name="Roth C.W."/>
            <person name="Schneider J.R."/>
            <person name="Schatz M."/>
            <person name="Shumway M."/>
            <person name="Stanke M."/>
            <person name="Stinson E.O."/>
            <person name="Tubio J.M."/>
            <person name="Vanzee J.P."/>
            <person name="Verjovski-Almeida S."/>
            <person name="Werner D."/>
            <person name="White O."/>
            <person name="Wyder S."/>
            <person name="Zeng Q."/>
            <person name="Zhao Q."/>
            <person name="Zhao Y."/>
            <person name="Hill C.A."/>
            <person name="Raikhel A.S."/>
            <person name="Soares M.B."/>
            <person name="Knudson D.L."/>
            <person name="Lee N.H."/>
            <person name="Galagan J."/>
            <person name="Salzberg S.L."/>
            <person name="Paulsen I.T."/>
            <person name="Dimopoulos G."/>
            <person name="Collins F.H."/>
            <person name="Birren B."/>
            <person name="Fraser-Liggett C.M."/>
            <person name="Severson D.W."/>
        </authorList>
    </citation>
    <scope>NUCLEOTIDE SEQUENCE [LARGE SCALE GENOMIC DNA]</scope>
    <source>
        <strain evidence="3">Liverpool</strain>
    </source>
</reference>
<feature type="compositionally biased region" description="Polar residues" evidence="2">
    <location>
        <begin position="208"/>
        <end position="236"/>
    </location>
</feature>
<evidence type="ECO:0000313" key="3">
    <source>
        <dbReference type="EMBL" id="EAT44951.1"/>
    </source>
</evidence>
<evidence type="ECO:0000256" key="2">
    <source>
        <dbReference type="SAM" id="MobiDB-lite"/>
    </source>
</evidence>
<dbReference type="VEuPathDB" id="VectorBase:AAEL014362"/>
<dbReference type="eggNOG" id="ENOG502T8Y5">
    <property type="taxonomic scope" value="Eukaryota"/>
</dbReference>
<dbReference type="HOGENOM" id="CLU_457264_0_0_1"/>
<organism evidence="3 4">
    <name type="scientific">Aedes aegypti</name>
    <name type="common">Yellowfever mosquito</name>
    <name type="synonym">Culex aegypti</name>
    <dbReference type="NCBI Taxonomy" id="7159"/>
    <lineage>
        <taxon>Eukaryota</taxon>
        <taxon>Metazoa</taxon>
        <taxon>Ecdysozoa</taxon>
        <taxon>Arthropoda</taxon>
        <taxon>Hexapoda</taxon>
        <taxon>Insecta</taxon>
        <taxon>Pterygota</taxon>
        <taxon>Neoptera</taxon>
        <taxon>Endopterygota</taxon>
        <taxon>Diptera</taxon>
        <taxon>Nematocera</taxon>
        <taxon>Culicoidea</taxon>
        <taxon>Culicidae</taxon>
        <taxon>Culicinae</taxon>
        <taxon>Aedini</taxon>
        <taxon>Aedes</taxon>
        <taxon>Stegomyia</taxon>
    </lineage>
</organism>
<reference evidence="3" key="1">
    <citation type="submission" date="2005-10" db="EMBL/GenBank/DDBJ databases">
        <authorList>
            <person name="Loftus B.J."/>
            <person name="Nene V.M."/>
            <person name="Hannick L.I."/>
            <person name="Bidwell S."/>
            <person name="Haas B."/>
            <person name="Amedeo P."/>
            <person name="Orvis J."/>
            <person name="Wortman J.R."/>
            <person name="White O.R."/>
            <person name="Salzberg S."/>
            <person name="Shumway M."/>
            <person name="Koo H."/>
            <person name="Zhao Y."/>
            <person name="Holmes M."/>
            <person name="Miller J."/>
            <person name="Schatz M."/>
            <person name="Pop M."/>
            <person name="Pai G."/>
            <person name="Utterback T."/>
            <person name="Rogers Y.-H."/>
            <person name="Kravitz S."/>
            <person name="Fraser C.M."/>
        </authorList>
    </citation>
    <scope>NUCLEOTIDE SEQUENCE</scope>
    <source>
        <strain evidence="3">Liverpool</strain>
    </source>
</reference>
<proteinExistence type="predicted"/>
<keyword evidence="1" id="KW-0175">Coiled coil</keyword>
<sequence length="597" mass="66066">MEHEAKLMTPANNGDSTKHQSREQPEPESCLRNPTLPPTDLELQKWLEGEIKRLQTMISDKQTLQDGLIDDLNRKLQEATSRCRHLELARNESEKRLLYATLENERLNFLLNTQASTMTTLKSDFRAIETLAHQQIDLFQDRTQSPSNAGHTSATRSPIGDNKASNPISTTIIDNHHCNYRHPSGAIPSTSRFSSGTPSGDSDDGDSNRNQQPFSSPGWQQQSSNADTTTITSSRKSSQEKLDACMGAEKLRKQRRHYGFKNIAEKESDDGNDANDLLASLPSSSSRSMTALSEALKTTKVLDDNTLDATATAFRRKPDDHLMYVQEEADAAAIAGNDGRNGSYFKSTALAQTSAPHEKLSSSKSMSAIECVRSKPVRRTILIDSDCELSLPEPERPFSKAGVDVNQNYAVTDFPVPEAKKRFPLSAKGMTKGKTIDGKNDSSKTNNDCARLSFRPEQQQHHQHLPPPGLERLMTSVAGELSFPKGNGKKDNDNGAGATMEEKYPRDYGDKFERRESCLLRLPFSPERELCQNRPIIGQIRQSGRSAGEKAPKGTSAMRQFDGEVKESGEGRKAFAVANESTSGPRRTKEFSIDFGK</sequence>
<reference evidence="3" key="3">
    <citation type="submission" date="2012-09" db="EMBL/GenBank/DDBJ databases">
        <authorList>
            <consortium name="VectorBase"/>
        </authorList>
    </citation>
    <scope>NUCLEOTIDE SEQUENCE</scope>
    <source>
        <strain evidence="3">Liverpool</strain>
    </source>
</reference>
<feature type="compositionally biased region" description="Basic and acidic residues" evidence="2">
    <location>
        <begin position="587"/>
        <end position="597"/>
    </location>
</feature>
<feature type="compositionally biased region" description="Polar residues" evidence="2">
    <location>
        <begin position="163"/>
        <end position="173"/>
    </location>
</feature>
<accession>Q17EP2</accession>
<name>Q17EP2_AEDAE</name>
<feature type="region of interest" description="Disordered" evidence="2">
    <location>
        <begin position="481"/>
        <end position="508"/>
    </location>
</feature>
<feature type="region of interest" description="Disordered" evidence="2">
    <location>
        <begin position="1"/>
        <end position="38"/>
    </location>
</feature>
<gene>
    <name evidence="3" type="ORF">AaeL_AAEL003719</name>
</gene>
<feature type="compositionally biased region" description="Polar residues" evidence="2">
    <location>
        <begin position="141"/>
        <end position="156"/>
    </location>
</feature>
<dbReference type="AlphaFoldDB" id="Q17EP2"/>
<evidence type="ECO:0000256" key="1">
    <source>
        <dbReference type="SAM" id="Coils"/>
    </source>
</evidence>
<feature type="coiled-coil region" evidence="1">
    <location>
        <begin position="69"/>
        <end position="96"/>
    </location>
</feature>
<dbReference type="PaxDb" id="7159-AAEL003719-PA"/>
<feature type="region of interest" description="Disordered" evidence="2">
    <location>
        <begin position="564"/>
        <end position="597"/>
    </location>
</feature>
<dbReference type="Proteomes" id="UP000682892">
    <property type="component" value="Chromosome 2"/>
</dbReference>
<feature type="region of interest" description="Disordered" evidence="2">
    <location>
        <begin position="140"/>
        <end position="242"/>
    </location>
</feature>
<evidence type="ECO:0000313" key="4">
    <source>
        <dbReference type="Proteomes" id="UP000682892"/>
    </source>
</evidence>
<feature type="compositionally biased region" description="Basic and acidic residues" evidence="2">
    <location>
        <begin position="564"/>
        <end position="573"/>
    </location>
</feature>
<dbReference type="EMBL" id="CH477280">
    <property type="protein sequence ID" value="EAT44951.1"/>
    <property type="molecule type" value="Genomic_DNA"/>
</dbReference>
<dbReference type="OMA" id="NNDCARL"/>